<protein>
    <recommendedName>
        <fullName evidence="1">Stage 0 sporulation protein A homolog</fullName>
    </recommendedName>
</protein>
<dbReference type="InterPro" id="IPR046947">
    <property type="entry name" value="LytR-like"/>
</dbReference>
<evidence type="ECO:0000313" key="7">
    <source>
        <dbReference type="Proteomes" id="UP000481964"/>
    </source>
</evidence>
<feature type="domain" description="Response regulatory" evidence="4">
    <location>
        <begin position="2"/>
        <end position="114"/>
    </location>
</feature>
<dbReference type="Pfam" id="PF04397">
    <property type="entry name" value="LytTR"/>
    <property type="match status" value="1"/>
</dbReference>
<dbReference type="SMART" id="SM00448">
    <property type="entry name" value="REC"/>
    <property type="match status" value="1"/>
</dbReference>
<dbReference type="SMART" id="SM00850">
    <property type="entry name" value="LytTR"/>
    <property type="match status" value="1"/>
</dbReference>
<dbReference type="PROSITE" id="PS50930">
    <property type="entry name" value="HTH_LYTTR"/>
    <property type="match status" value="1"/>
</dbReference>
<dbReference type="PROSITE" id="PS50110">
    <property type="entry name" value="RESPONSE_REGULATORY"/>
    <property type="match status" value="1"/>
</dbReference>
<dbReference type="Proteomes" id="UP000481964">
    <property type="component" value="Unassembled WGS sequence"/>
</dbReference>
<dbReference type="RefSeq" id="WP_119212329.1">
    <property type="nucleotide sequence ID" value="NZ_CABJMX010000033.1"/>
</dbReference>
<dbReference type="EMBL" id="WKRD01000005">
    <property type="protein sequence ID" value="MSC57484.1"/>
    <property type="molecule type" value="Genomic_DNA"/>
</dbReference>
<proteinExistence type="predicted"/>
<dbReference type="InterPro" id="IPR001789">
    <property type="entry name" value="Sig_transdc_resp-reg_receiver"/>
</dbReference>
<name>A0A7C9H3D0_9FIRM</name>
<dbReference type="GO" id="GO:0003677">
    <property type="term" value="F:DNA binding"/>
    <property type="evidence" value="ECO:0007669"/>
    <property type="project" value="InterPro"/>
</dbReference>
<feature type="modified residue" description="4-aspartylphosphate" evidence="3">
    <location>
        <position position="51"/>
    </location>
</feature>
<comment type="function">
    <text evidence="2">May play the central regulatory role in sporulation. It may be an element of the effector pathway responsible for the activation of sporulation genes in response to nutritional stress. Spo0A may act in concert with spo0H (a sigma factor) to control the expression of some genes that are critical to the sporulation process.</text>
</comment>
<comment type="caution">
    <text evidence="6">The sequence shown here is derived from an EMBL/GenBank/DDBJ whole genome shotgun (WGS) entry which is preliminary data.</text>
</comment>
<keyword evidence="3" id="KW-0597">Phosphoprotein</keyword>
<dbReference type="GO" id="GO:0000156">
    <property type="term" value="F:phosphorelay response regulator activity"/>
    <property type="evidence" value="ECO:0007669"/>
    <property type="project" value="InterPro"/>
</dbReference>
<dbReference type="Gene3D" id="3.40.50.2300">
    <property type="match status" value="1"/>
</dbReference>
<evidence type="ECO:0000256" key="3">
    <source>
        <dbReference type="PROSITE-ProRule" id="PRU00169"/>
    </source>
</evidence>
<feature type="domain" description="HTH LytTR-type" evidence="5">
    <location>
        <begin position="143"/>
        <end position="200"/>
    </location>
</feature>
<accession>A0A7C9H3D0</accession>
<evidence type="ECO:0000313" key="6">
    <source>
        <dbReference type="EMBL" id="MSC57484.1"/>
    </source>
</evidence>
<dbReference type="AlphaFoldDB" id="A0A7C9H3D0"/>
<gene>
    <name evidence="6" type="ORF">GKE48_08480</name>
</gene>
<dbReference type="InterPro" id="IPR007492">
    <property type="entry name" value="LytTR_DNA-bd_dom"/>
</dbReference>
<evidence type="ECO:0000256" key="1">
    <source>
        <dbReference type="ARBA" id="ARBA00018672"/>
    </source>
</evidence>
<dbReference type="InterPro" id="IPR011006">
    <property type="entry name" value="CheY-like_superfamily"/>
</dbReference>
<organism evidence="6 7">
    <name type="scientific">Lachnospira eligens</name>
    <dbReference type="NCBI Taxonomy" id="39485"/>
    <lineage>
        <taxon>Bacteria</taxon>
        <taxon>Bacillati</taxon>
        <taxon>Bacillota</taxon>
        <taxon>Clostridia</taxon>
        <taxon>Lachnospirales</taxon>
        <taxon>Lachnospiraceae</taxon>
        <taxon>Lachnospira</taxon>
    </lineage>
</organism>
<evidence type="ECO:0000259" key="5">
    <source>
        <dbReference type="PROSITE" id="PS50930"/>
    </source>
</evidence>
<evidence type="ECO:0000259" key="4">
    <source>
        <dbReference type="PROSITE" id="PS50110"/>
    </source>
</evidence>
<reference evidence="6 7" key="1">
    <citation type="journal article" date="2019" name="Nat. Med.">
        <title>A library of human gut bacterial isolates paired with longitudinal multiomics data enables mechanistic microbiome research.</title>
        <authorList>
            <person name="Poyet M."/>
            <person name="Groussin M."/>
            <person name="Gibbons S.M."/>
            <person name="Avila-Pacheco J."/>
            <person name="Jiang X."/>
            <person name="Kearney S.M."/>
            <person name="Perrotta A.R."/>
            <person name="Berdy B."/>
            <person name="Zhao S."/>
            <person name="Lieberman T.D."/>
            <person name="Swanson P.K."/>
            <person name="Smith M."/>
            <person name="Roesemann S."/>
            <person name="Alexander J.E."/>
            <person name="Rich S.A."/>
            <person name="Livny J."/>
            <person name="Vlamakis H."/>
            <person name="Clish C."/>
            <person name="Bullock K."/>
            <person name="Deik A."/>
            <person name="Scott J."/>
            <person name="Pierce K.A."/>
            <person name="Xavier R.J."/>
            <person name="Alm E.J."/>
        </authorList>
    </citation>
    <scope>NUCLEOTIDE SEQUENCE [LARGE SCALE GENOMIC DNA]</scope>
    <source>
        <strain evidence="6 7">BIOML-A1</strain>
    </source>
</reference>
<evidence type="ECO:0000256" key="2">
    <source>
        <dbReference type="ARBA" id="ARBA00024867"/>
    </source>
</evidence>
<dbReference type="PANTHER" id="PTHR37299:SF1">
    <property type="entry name" value="STAGE 0 SPORULATION PROTEIN A HOMOLOG"/>
    <property type="match status" value="1"/>
</dbReference>
<dbReference type="PANTHER" id="PTHR37299">
    <property type="entry name" value="TRANSCRIPTIONAL REGULATOR-RELATED"/>
    <property type="match status" value="1"/>
</dbReference>
<sequence>MIVGICDDESRIRDILENKVRRLMPQARIVKFSSCDNLLLCSMRLDILLLDIQMPGMDGMQAARQLRKNDSQVQIIFVTGAEEYVYDAFDVDALNYLVKPVDDEKLEAVLRKAEERIQELQADNAGRASITVTNGKVHTRVYLDDIVYAEVFNRKIVIHTTTDDIEYYGKMSELQDMAGESFFRPHRAYLINMKYVERYDSSHIYLEKGQVTMAKQNYKCFVESYMKYSMRGIGE</sequence>
<dbReference type="Gene3D" id="2.40.50.1020">
    <property type="entry name" value="LytTr DNA-binding domain"/>
    <property type="match status" value="1"/>
</dbReference>
<dbReference type="SUPFAM" id="SSF52172">
    <property type="entry name" value="CheY-like"/>
    <property type="match status" value="1"/>
</dbReference>
<dbReference type="Pfam" id="PF00072">
    <property type="entry name" value="Response_reg"/>
    <property type="match status" value="1"/>
</dbReference>